<dbReference type="RefSeq" id="WP_284391178.1">
    <property type="nucleotide sequence ID" value="NZ_BSNG01000001.1"/>
</dbReference>
<feature type="chain" id="PRO_5047479840" description="ABC transporter substrate-binding protein" evidence="4">
    <location>
        <begin position="37"/>
        <end position="442"/>
    </location>
</feature>
<comment type="similarity">
    <text evidence="2">Belongs to the bacterial solute-binding protein 1 family.</text>
</comment>
<evidence type="ECO:0000256" key="2">
    <source>
        <dbReference type="ARBA" id="ARBA00008520"/>
    </source>
</evidence>
<protein>
    <recommendedName>
        <fullName evidence="7">ABC transporter substrate-binding protein</fullName>
    </recommendedName>
</protein>
<comment type="subcellular location">
    <subcellularLocation>
        <location evidence="1">Periplasm</location>
    </subcellularLocation>
</comment>
<evidence type="ECO:0000313" key="6">
    <source>
        <dbReference type="Proteomes" id="UP001161406"/>
    </source>
</evidence>
<dbReference type="EMBL" id="BSNG01000001">
    <property type="protein sequence ID" value="GLQ10522.1"/>
    <property type="molecule type" value="Genomic_DNA"/>
</dbReference>
<keyword evidence="3" id="KW-0574">Periplasm</keyword>
<evidence type="ECO:0008006" key="7">
    <source>
        <dbReference type="Google" id="ProtNLM"/>
    </source>
</evidence>
<sequence>MEFALNATARRKALRGAMAGLSVAALMSANVLGANAQDITFWAQPQGDLLAYQDLFDNLTSQFRDQTGINVSVEVINWSVAFNTWLTVAQGGAAPDCADMYWLHAFVGIGGGKYGPRPLTDYLDQWPTLDQDFYEGALTDVRFNNEFYGIPWRVDIRPLIYRTDLLAEAGIDHPPQTWDEIVEDGLKLTQRDANGNVSRWGFAPGTNNAAQVMLPYYWQAGGQIMSDDGKTATIDNEAMRTALKFLQDLVHVHKIASPEMFESSNDAVANFTGGQVAMIGSMGSGIGEQLARDYPEMEGKWDFAINPEGPENRDSYSGGGYWGVLQGSQNVEACVEWIKFLSTPENMQVISETTGTASPRRAVMESPYWTDADWKKQVAETLNYGHTSQHPTSVWTALASPEPGAVLYDLVYNTVIIGNDIDAEIVQAQTRLQAELDRANAR</sequence>
<comment type="caution">
    <text evidence="5">The sequence shown here is derived from an EMBL/GenBank/DDBJ whole genome shotgun (WGS) entry which is preliminary data.</text>
</comment>
<dbReference type="Proteomes" id="UP001161406">
    <property type="component" value="Unassembled WGS sequence"/>
</dbReference>
<dbReference type="Gene3D" id="3.40.190.10">
    <property type="entry name" value="Periplasmic binding protein-like II"/>
    <property type="match status" value="2"/>
</dbReference>
<feature type="signal peptide" evidence="4">
    <location>
        <begin position="1"/>
        <end position="36"/>
    </location>
</feature>
<evidence type="ECO:0000313" key="5">
    <source>
        <dbReference type="EMBL" id="GLQ10522.1"/>
    </source>
</evidence>
<reference evidence="5" key="2">
    <citation type="submission" date="2023-01" db="EMBL/GenBank/DDBJ databases">
        <title>Draft genome sequence of Devosia yakushimensis strain NBRC 103855.</title>
        <authorList>
            <person name="Sun Q."/>
            <person name="Mori K."/>
        </authorList>
    </citation>
    <scope>NUCLEOTIDE SEQUENCE</scope>
    <source>
        <strain evidence="5">NBRC 103855</strain>
    </source>
</reference>
<evidence type="ECO:0000256" key="4">
    <source>
        <dbReference type="SAM" id="SignalP"/>
    </source>
</evidence>
<keyword evidence="6" id="KW-1185">Reference proteome</keyword>
<organism evidence="5 6">
    <name type="scientific">Devosia yakushimensis</name>
    <dbReference type="NCBI Taxonomy" id="470028"/>
    <lineage>
        <taxon>Bacteria</taxon>
        <taxon>Pseudomonadati</taxon>
        <taxon>Pseudomonadota</taxon>
        <taxon>Alphaproteobacteria</taxon>
        <taxon>Hyphomicrobiales</taxon>
        <taxon>Devosiaceae</taxon>
        <taxon>Devosia</taxon>
    </lineage>
</organism>
<dbReference type="PANTHER" id="PTHR43649:SF12">
    <property type="entry name" value="DIACETYLCHITOBIOSE BINDING PROTEIN DASA"/>
    <property type="match status" value="1"/>
</dbReference>
<dbReference type="InterPro" id="IPR050490">
    <property type="entry name" value="Bact_solute-bd_prot1"/>
</dbReference>
<gene>
    <name evidence="5" type="ORF">GCM10007913_24540</name>
</gene>
<dbReference type="InterPro" id="IPR006059">
    <property type="entry name" value="SBP"/>
</dbReference>
<reference evidence="5" key="1">
    <citation type="journal article" date="2014" name="Int. J. Syst. Evol. Microbiol.">
        <title>Complete genome of a new Firmicutes species belonging to the dominant human colonic microbiota ('Ruminococcus bicirculans') reveals two chromosomes and a selective capacity to utilize plant glucans.</title>
        <authorList>
            <consortium name="NISC Comparative Sequencing Program"/>
            <person name="Wegmann U."/>
            <person name="Louis P."/>
            <person name="Goesmann A."/>
            <person name="Henrissat B."/>
            <person name="Duncan S.H."/>
            <person name="Flint H.J."/>
        </authorList>
    </citation>
    <scope>NUCLEOTIDE SEQUENCE</scope>
    <source>
        <strain evidence="5">NBRC 103855</strain>
    </source>
</reference>
<keyword evidence="4" id="KW-0732">Signal</keyword>
<evidence type="ECO:0000256" key="1">
    <source>
        <dbReference type="ARBA" id="ARBA00004418"/>
    </source>
</evidence>
<accession>A0ABQ5UEL7</accession>
<name>A0ABQ5UEL7_9HYPH</name>
<dbReference type="Pfam" id="PF01547">
    <property type="entry name" value="SBP_bac_1"/>
    <property type="match status" value="1"/>
</dbReference>
<dbReference type="SUPFAM" id="SSF53850">
    <property type="entry name" value="Periplasmic binding protein-like II"/>
    <property type="match status" value="1"/>
</dbReference>
<evidence type="ECO:0000256" key="3">
    <source>
        <dbReference type="ARBA" id="ARBA00022764"/>
    </source>
</evidence>
<dbReference type="PANTHER" id="PTHR43649">
    <property type="entry name" value="ARABINOSE-BINDING PROTEIN-RELATED"/>
    <property type="match status" value="1"/>
</dbReference>
<proteinExistence type="inferred from homology"/>